<dbReference type="InterPro" id="IPR021284">
    <property type="entry name" value="DUF2750"/>
</dbReference>
<comment type="caution">
    <text evidence="1">The sequence shown here is derived from an EMBL/GenBank/DDBJ whole genome shotgun (WGS) entry which is preliminary data.</text>
</comment>
<dbReference type="RefSeq" id="WP_070048804.1">
    <property type="nucleotide sequence ID" value="NZ_CBCSDO010000006.1"/>
</dbReference>
<dbReference type="Proteomes" id="UP000242258">
    <property type="component" value="Unassembled WGS sequence"/>
</dbReference>
<evidence type="ECO:0000313" key="1">
    <source>
        <dbReference type="EMBL" id="OEY69238.1"/>
    </source>
</evidence>
<reference evidence="2" key="1">
    <citation type="submission" date="2016-09" db="EMBL/GenBank/DDBJ databases">
        <authorList>
            <person name="Wan X."/>
            <person name="Hou S."/>
        </authorList>
    </citation>
    <scope>NUCLEOTIDE SEQUENCE [LARGE SCALE GENOMIC DNA]</scope>
    <source>
        <strain evidence="2">KH87</strain>
    </source>
</reference>
<dbReference type="AlphaFoldDB" id="A0A1E7Q5C4"/>
<organism evidence="1 2">
    <name type="scientific">Rheinheimera salexigens</name>
    <dbReference type="NCBI Taxonomy" id="1628148"/>
    <lineage>
        <taxon>Bacteria</taxon>
        <taxon>Pseudomonadati</taxon>
        <taxon>Pseudomonadota</taxon>
        <taxon>Gammaproteobacteria</taxon>
        <taxon>Chromatiales</taxon>
        <taxon>Chromatiaceae</taxon>
        <taxon>Rheinheimera</taxon>
    </lineage>
</organism>
<dbReference type="Pfam" id="PF11042">
    <property type="entry name" value="DUF2750"/>
    <property type="match status" value="1"/>
</dbReference>
<evidence type="ECO:0008006" key="3">
    <source>
        <dbReference type="Google" id="ProtNLM"/>
    </source>
</evidence>
<dbReference type="EMBL" id="MKEK01000001">
    <property type="protein sequence ID" value="OEY69238.1"/>
    <property type="molecule type" value="Genomic_DNA"/>
</dbReference>
<proteinExistence type="predicted"/>
<sequence>MEYQLSADELKRINALDAEQRYSYFVQAVADLEKIWILTDDDGFVLVTAEDERCIPVWPHEELAELWIEGEWSHCIAQAIDVDTWFDKWTSGLNGDELGIAVLPDADGPGVVVLPDELAETLMTEMQDED</sequence>
<keyword evidence="2" id="KW-1185">Reference proteome</keyword>
<accession>A0A1E7Q5C4</accession>
<protein>
    <recommendedName>
        <fullName evidence="3">DUF2750 domain-containing protein</fullName>
    </recommendedName>
</protein>
<gene>
    <name evidence="1" type="ORF">BI198_06370</name>
</gene>
<dbReference type="STRING" id="1628148.BI198_06370"/>
<evidence type="ECO:0000313" key="2">
    <source>
        <dbReference type="Proteomes" id="UP000242258"/>
    </source>
</evidence>
<name>A0A1E7Q5C4_9GAMM</name>
<dbReference type="OrthoDB" id="2936081at2"/>